<dbReference type="InterPro" id="IPR050950">
    <property type="entry name" value="HTH-type_LysR_regulators"/>
</dbReference>
<organism evidence="6 8">
    <name type="scientific">Trichococcus ilyis</name>
    <dbReference type="NCBI Taxonomy" id="640938"/>
    <lineage>
        <taxon>Bacteria</taxon>
        <taxon>Bacillati</taxon>
        <taxon>Bacillota</taxon>
        <taxon>Bacilli</taxon>
        <taxon>Lactobacillales</taxon>
        <taxon>Carnobacteriaceae</taxon>
        <taxon>Trichococcus</taxon>
    </lineage>
</organism>
<dbReference type="InterPro" id="IPR036390">
    <property type="entry name" value="WH_DNA-bd_sf"/>
</dbReference>
<keyword evidence="9" id="KW-1185">Reference proteome</keyword>
<dbReference type="GO" id="GO:0003700">
    <property type="term" value="F:DNA-binding transcription factor activity"/>
    <property type="evidence" value="ECO:0007669"/>
    <property type="project" value="InterPro"/>
</dbReference>
<dbReference type="CDD" id="cd05466">
    <property type="entry name" value="PBP2_LTTR_substrate"/>
    <property type="match status" value="1"/>
</dbReference>
<dbReference type="EMBL" id="FNYT01000019">
    <property type="protein sequence ID" value="SEJ62036.1"/>
    <property type="molecule type" value="Genomic_DNA"/>
</dbReference>
<dbReference type="InterPro" id="IPR005119">
    <property type="entry name" value="LysR_subst-bd"/>
</dbReference>
<evidence type="ECO:0000256" key="2">
    <source>
        <dbReference type="ARBA" id="ARBA00023015"/>
    </source>
</evidence>
<keyword evidence="3 7" id="KW-0238">DNA-binding</keyword>
<dbReference type="Pfam" id="PF00126">
    <property type="entry name" value="HTH_1"/>
    <property type="match status" value="1"/>
</dbReference>
<dbReference type="Gene3D" id="1.10.10.10">
    <property type="entry name" value="Winged helix-like DNA-binding domain superfamily/Winged helix DNA-binding domain"/>
    <property type="match status" value="1"/>
</dbReference>
<keyword evidence="4" id="KW-0804">Transcription</keyword>
<dbReference type="PROSITE" id="PS50931">
    <property type="entry name" value="HTH_LYSR"/>
    <property type="match status" value="1"/>
</dbReference>
<reference evidence="7 9" key="2">
    <citation type="submission" date="2016-10" db="EMBL/GenBank/DDBJ databases">
        <authorList>
            <person name="Varghese N."/>
            <person name="Submissions S."/>
        </authorList>
    </citation>
    <scope>NUCLEOTIDE SEQUENCE [LARGE SCALE GENOMIC DNA]</scope>
    <source>
        <strain evidence="7 9">DSM 22150</strain>
    </source>
</reference>
<evidence type="ECO:0000259" key="5">
    <source>
        <dbReference type="PROSITE" id="PS50931"/>
    </source>
</evidence>
<evidence type="ECO:0000256" key="3">
    <source>
        <dbReference type="ARBA" id="ARBA00023125"/>
    </source>
</evidence>
<evidence type="ECO:0000313" key="8">
    <source>
        <dbReference type="Proteomes" id="UP000076878"/>
    </source>
</evidence>
<dbReference type="PANTHER" id="PTHR30419:SF28">
    <property type="entry name" value="HTH-TYPE TRANSCRIPTIONAL REGULATOR BSDA"/>
    <property type="match status" value="1"/>
</dbReference>
<proteinExistence type="inferred from homology"/>
<evidence type="ECO:0000313" key="6">
    <source>
        <dbReference type="EMBL" id="CZQ84910.1"/>
    </source>
</evidence>
<dbReference type="STRING" id="640938.TR210_407"/>
<name>A0A143YBK8_9LACT</name>
<dbReference type="AlphaFoldDB" id="A0A143YBK8"/>
<dbReference type="Gene3D" id="3.40.190.290">
    <property type="match status" value="1"/>
</dbReference>
<dbReference type="SUPFAM" id="SSF46785">
    <property type="entry name" value="Winged helix' DNA-binding domain"/>
    <property type="match status" value="1"/>
</dbReference>
<feature type="domain" description="HTH lysR-type" evidence="5">
    <location>
        <begin position="1"/>
        <end position="56"/>
    </location>
</feature>
<evidence type="ECO:0000256" key="1">
    <source>
        <dbReference type="ARBA" id="ARBA00009437"/>
    </source>
</evidence>
<dbReference type="InterPro" id="IPR000847">
    <property type="entry name" value="LysR_HTH_N"/>
</dbReference>
<dbReference type="EMBL" id="FJNB01000002">
    <property type="protein sequence ID" value="CZQ84910.1"/>
    <property type="molecule type" value="Genomic_DNA"/>
</dbReference>
<keyword evidence="2" id="KW-0805">Transcription regulation</keyword>
<gene>
    <name evidence="7" type="ORF">SAMN05216375_11955</name>
    <name evidence="6" type="ORF">TR210_407</name>
</gene>
<dbReference type="GO" id="GO:0005829">
    <property type="term" value="C:cytosol"/>
    <property type="evidence" value="ECO:0007669"/>
    <property type="project" value="TreeGrafter"/>
</dbReference>
<evidence type="ECO:0000313" key="7">
    <source>
        <dbReference type="EMBL" id="SEJ62036.1"/>
    </source>
</evidence>
<dbReference type="RefSeq" id="WP_068621043.1">
    <property type="nucleotide sequence ID" value="NZ_FJNB01000002.1"/>
</dbReference>
<dbReference type="SUPFAM" id="SSF53850">
    <property type="entry name" value="Periplasmic binding protein-like II"/>
    <property type="match status" value="1"/>
</dbReference>
<reference evidence="6 8" key="1">
    <citation type="submission" date="2016-02" db="EMBL/GenBank/DDBJ databases">
        <authorList>
            <person name="Wen L."/>
            <person name="He K."/>
            <person name="Yang H."/>
        </authorList>
    </citation>
    <scope>NUCLEOTIDE SEQUENCE [LARGE SCALE GENOMIC DNA]</scope>
    <source>
        <strain evidence="6">Trichococcus_R210</strain>
    </source>
</reference>
<dbReference type="GO" id="GO:0003677">
    <property type="term" value="F:DNA binding"/>
    <property type="evidence" value="ECO:0007669"/>
    <property type="project" value="UniProtKB-KW"/>
</dbReference>
<dbReference type="PANTHER" id="PTHR30419">
    <property type="entry name" value="HTH-TYPE TRANSCRIPTIONAL REGULATOR YBHD"/>
    <property type="match status" value="1"/>
</dbReference>
<dbReference type="PRINTS" id="PR00039">
    <property type="entry name" value="HTHLYSR"/>
</dbReference>
<evidence type="ECO:0000256" key="4">
    <source>
        <dbReference type="ARBA" id="ARBA00023163"/>
    </source>
</evidence>
<dbReference type="OrthoDB" id="63123at2"/>
<protein>
    <submittedName>
        <fullName evidence="7">DNA-binding transcriptional regulator, LysR family</fullName>
    </submittedName>
    <submittedName>
        <fullName evidence="6">Transcription regulator hth lysr</fullName>
    </submittedName>
</protein>
<dbReference type="Proteomes" id="UP000076878">
    <property type="component" value="Unassembled WGS sequence"/>
</dbReference>
<sequence>MKRLLVLQKIVELGSFTKAADKLGYTQSAVSQIIASLEEELAIKLLYRSRVGIRLTLEGEELYPFIQRAVFQHQAMQEKADEIKGLETGLIRIGTISSISCHWLPGLIKHFQELYPKVRFVLHQGDYTSIPEWVRTGEVDFGFVNPDAVSGLETQFIKEGELRAVVPADHTLAARPSVTLEELAKEPFLLLEEGNLSEPLEAFRALGLEPDITLRVHDDYSILSMIETGLGISILPELVLRKTNYDVAILPIEPAVTRKIGLVMKEQQTLPIACKHFLAFLMRNTTSLP</sequence>
<dbReference type="InterPro" id="IPR036388">
    <property type="entry name" value="WH-like_DNA-bd_sf"/>
</dbReference>
<evidence type="ECO:0000313" key="9">
    <source>
        <dbReference type="Proteomes" id="UP000199280"/>
    </source>
</evidence>
<accession>A0A143YBK8</accession>
<comment type="similarity">
    <text evidence="1">Belongs to the LysR transcriptional regulatory family.</text>
</comment>
<dbReference type="Proteomes" id="UP000199280">
    <property type="component" value="Unassembled WGS sequence"/>
</dbReference>
<dbReference type="Pfam" id="PF03466">
    <property type="entry name" value="LysR_substrate"/>
    <property type="match status" value="1"/>
</dbReference>